<name>A0AAE9C675_9CAUD</name>
<keyword evidence="1" id="KW-1133">Transmembrane helix</keyword>
<protein>
    <submittedName>
        <fullName evidence="2">Uncharacterized protein</fullName>
    </submittedName>
</protein>
<proteinExistence type="predicted"/>
<gene>
    <name evidence="2" type="ORF">Moo19_gp30</name>
</gene>
<keyword evidence="3" id="KW-1185">Reference proteome</keyword>
<sequence>MKFSDLLWAILFLLLTAFIYGVVLPNAVSASDSISVVIGLIVSIMWPVIAGRVVYLIVKKRKKKHA</sequence>
<reference evidence="2" key="1">
    <citation type="submission" date="2021-06" db="EMBL/GenBank/DDBJ databases">
        <authorList>
            <person name="Tinney K.R."/>
            <person name="Subramanian S."/>
            <person name="Parent K.N."/>
        </authorList>
    </citation>
    <scope>NUCLEOTIDE SEQUENCE</scope>
</reference>
<evidence type="ECO:0000313" key="3">
    <source>
        <dbReference type="Proteomes" id="UP000828350"/>
    </source>
</evidence>
<dbReference type="Proteomes" id="UP000828350">
    <property type="component" value="Segment"/>
</dbReference>
<keyword evidence="1" id="KW-0812">Transmembrane</keyword>
<evidence type="ECO:0000256" key="1">
    <source>
        <dbReference type="SAM" id="Phobius"/>
    </source>
</evidence>
<keyword evidence="1" id="KW-0472">Membrane</keyword>
<dbReference type="EMBL" id="MZ358387">
    <property type="protein sequence ID" value="UEN68826.1"/>
    <property type="molecule type" value="Genomic_DNA"/>
</dbReference>
<organism evidence="2 3">
    <name type="scientific">Shigella virus Moo19</name>
    <dbReference type="NCBI Taxonomy" id="2886042"/>
    <lineage>
        <taxon>Viruses</taxon>
        <taxon>Duplodnaviria</taxon>
        <taxon>Heunggongvirae</taxon>
        <taxon>Uroviricota</taxon>
        <taxon>Caudoviricetes</taxon>
        <taxon>Schitoviridae</taxon>
        <taxon>Enquatrovirinae</taxon>
        <taxon>Moovirus</taxon>
        <taxon>Moovirus moo</taxon>
    </lineage>
</organism>
<feature type="transmembrane region" description="Helical" evidence="1">
    <location>
        <begin position="37"/>
        <end position="58"/>
    </location>
</feature>
<evidence type="ECO:0000313" key="2">
    <source>
        <dbReference type="EMBL" id="UEN68826.1"/>
    </source>
</evidence>
<accession>A0AAE9C675</accession>